<organism evidence="3 5">
    <name type="scientific">Ustilago bromivora</name>
    <dbReference type="NCBI Taxonomy" id="307758"/>
    <lineage>
        <taxon>Eukaryota</taxon>
        <taxon>Fungi</taxon>
        <taxon>Dikarya</taxon>
        <taxon>Basidiomycota</taxon>
        <taxon>Ustilaginomycotina</taxon>
        <taxon>Ustilaginomycetes</taxon>
        <taxon>Ustilaginales</taxon>
        <taxon>Ustilaginaceae</taxon>
        <taxon>Ustilago</taxon>
    </lineage>
</organism>
<dbReference type="SUPFAM" id="SSF48371">
    <property type="entry name" value="ARM repeat"/>
    <property type="match status" value="1"/>
</dbReference>
<sequence>MLTATGSGAAAGPSEPSDSVSTSSSALASASITTSEQLVKALRVPQSPANGVSKIDIALEAWRSADFFVPKKAELLSQWVLEYLCSSLRTSNSTSAPGTPNKGQNKAKQQKQSSTSTPTELDLKAWELLSAIVSAQISTDSEFSEAAKQSWLSHLASTQPVLALAGALAKQLNQEQNTSQADRETLLSLASSSLVKLLPPATSRTAATNVEVATDAIQSWLEFFDQSHSSVEQQKGTAILHSIVTTWTTTLQYGSNAKRNHQHFCNNAIPSLLQALHTLESNSEDDEDSSKVSEVVRQVAAESLFTEDVTRSMLQAGRNAKVTISATWKDTKTATSGVVQQLASLLQDKNVADVALSSLSTLSELLFTKLSRSEALNSTASSSSTSSGSMREAQLSLVRKTMLSEWHFPLLPFLATSSGTQAGQAQRAAARTGLLRGVERDSLYVMGCNEREEWRSLFSTLSNSIRGELRKIATEASPAAQGEAADHFASLTSLWRLEKSVLEDELVPILAMVVVQKVSKQALWVSEELPKATLAAMELFRAVATIDVRFRNIPALVNNVLSSVGVAAELGSGGSASSLFTSQTFLAELGKLCRDSVTPMQVPDLIHSLSTIAQSLESLMRDDNVNGSATPKSKRQRTSTTSSPSKASTQASTHAPRVLIAQLHIAAHVMQSVQLATNLRPRSIAAAEELHNTLILPCFDACAASASATTYGVAAAALRVRQALLSEKWRYDPSEPVKLDGSLPTETLAGLESAFDERADAFIELLSLQKGSSAELHGLQFQIFQSLMQRAERDSFLGFGESRYCQLVSQSSGPIHSLLEELSKGSTSDSEWIGCPNNIKDRIELMQVLWLALVTRWAPLFEALAADETLALLASILVFTAQPRESSALHYISSTALRNASFLELSTWRNHIIAHIQHELSTNKQLDRRLAAIAPLWITPNDWVNKSSRGSLVAKHLALDKDIVGAKKGSEVKTVQWTELRNLIARVLPEYATESDVNDETLLASLNAFFESNAKEGNSEEKHAWERASLGAIQAATRLLLSRSKNSVVMQKKLLETAQEFRGAAAAEKKAGAEGITFKMRAAQDVMTVLGTQVIDQEDGRAIEENLSAIGKLCGELDTPSDSIQILDMVLYHVRELRLLGRGSELWEDWSPVHGVFIQGAEAEVEPGRNQPYVRSAAGIALELLRCIGPGGAGAKTASDACLAFFKTIDRMPSLQEQRRLADELQLIVSHLEAEEYDKTLDKQLSQLRNCAVLFFTEPSQVILKPAAVDDILASHIYAVGLLISGAPEGTSKIARKHLSSFLGVINNTQLLPAGGALFKLRSVVAAVSVLDQLCSNHAMLFKTQDMGAILQLLSTITGPSMADEVSPGLLKRSRAERDFMKTKLWDAMLSVLSSLMRLRQDLVLSFLPQLGSLLSRLTTLFRRIRSTSGSAKRQVQRDLPTWLDPILVTPLNAEHEARALSRLLSTLVVKNVSLKNRSSSTAEGGKAESLARPFSKHATYILIAYLRSLTAANTMVPAEVRQELEVGMLTVCGIVGHHQRDAAMVGLLDSAGKVLMKRIWGEYEKQRYKGQ</sequence>
<evidence type="ECO:0000313" key="6">
    <source>
        <dbReference type="Proteomes" id="UP000658997"/>
    </source>
</evidence>
<protein>
    <recommendedName>
        <fullName evidence="2">Nucleolar 27S pre-rRNA processing Urb2/Npa2 C-terminal domain-containing protein</fullName>
    </recommendedName>
</protein>
<gene>
    <name evidence="4" type="ORF">UBRO2_03104</name>
    <name evidence="3" type="ORF">UBRO_04626</name>
</gene>
<feature type="region of interest" description="Disordered" evidence="1">
    <location>
        <begin position="91"/>
        <end position="119"/>
    </location>
</feature>
<dbReference type="InterPro" id="IPR018849">
    <property type="entry name" value="Urb2/Npa2_C"/>
</dbReference>
<reference evidence="5" key="1">
    <citation type="submission" date="2016-04" db="EMBL/GenBank/DDBJ databases">
        <authorList>
            <person name="Guldener U."/>
            <person name="Guldener U."/>
        </authorList>
    </citation>
    <scope>NUCLEOTIDE SEQUENCE [LARGE SCALE GENOMIC DNA]</scope>
    <source>
        <strain evidence="5">UB2112</strain>
    </source>
</reference>
<reference evidence="3" key="2">
    <citation type="submission" date="2016-04" db="EMBL/GenBank/DDBJ databases">
        <authorList>
            <person name="Evans L.H."/>
            <person name="Alamgir A."/>
            <person name="Owens N."/>
            <person name="Weber N.D."/>
            <person name="Virtaneva K."/>
            <person name="Barbian K."/>
            <person name="Babar A."/>
            <person name="Rosenke K."/>
        </authorList>
    </citation>
    <scope>NUCLEOTIDE SEQUENCE</scope>
    <source>
        <strain evidence="3">UB2112</strain>
    </source>
</reference>
<evidence type="ECO:0000256" key="1">
    <source>
        <dbReference type="SAM" id="MobiDB-lite"/>
    </source>
</evidence>
<feature type="compositionally biased region" description="Low complexity" evidence="1">
    <location>
        <begin position="638"/>
        <end position="653"/>
    </location>
</feature>
<feature type="domain" description="Nucleolar 27S pre-rRNA processing Urb2/Npa2 C-terminal" evidence="2">
    <location>
        <begin position="1326"/>
        <end position="1572"/>
    </location>
</feature>
<evidence type="ECO:0000313" key="5">
    <source>
        <dbReference type="Proteomes" id="UP000179920"/>
    </source>
</evidence>
<evidence type="ECO:0000313" key="3">
    <source>
        <dbReference type="EMBL" id="SAM82375.1"/>
    </source>
</evidence>
<name>A0A1K0G4L9_9BASI</name>
<feature type="compositionally biased region" description="Low complexity" evidence="1">
    <location>
        <begin position="106"/>
        <end position="119"/>
    </location>
</feature>
<dbReference type="Proteomes" id="UP000658997">
    <property type="component" value="Unassembled WGS sequence"/>
</dbReference>
<dbReference type="Pfam" id="PF10441">
    <property type="entry name" value="Urb2"/>
    <property type="match status" value="1"/>
</dbReference>
<keyword evidence="6" id="KW-1185">Reference proteome</keyword>
<proteinExistence type="predicted"/>
<dbReference type="EMBL" id="ULHB01000054">
    <property type="protein sequence ID" value="SYW79420.1"/>
    <property type="molecule type" value="Genomic_DNA"/>
</dbReference>
<dbReference type="Proteomes" id="UP000179920">
    <property type="component" value="Chromosome VII"/>
</dbReference>
<accession>A0A1K0G4L9</accession>
<feature type="region of interest" description="Disordered" evidence="1">
    <location>
        <begin position="1"/>
        <end position="26"/>
    </location>
</feature>
<evidence type="ECO:0000313" key="4">
    <source>
        <dbReference type="EMBL" id="SYW79420.1"/>
    </source>
</evidence>
<dbReference type="OrthoDB" id="160374at2759"/>
<dbReference type="EMBL" id="LT558123">
    <property type="protein sequence ID" value="SAM82375.1"/>
    <property type="molecule type" value="Genomic_DNA"/>
</dbReference>
<evidence type="ECO:0000259" key="2">
    <source>
        <dbReference type="Pfam" id="PF10441"/>
    </source>
</evidence>
<feature type="compositionally biased region" description="Polar residues" evidence="1">
    <location>
        <begin position="91"/>
        <end position="104"/>
    </location>
</feature>
<dbReference type="InterPro" id="IPR016024">
    <property type="entry name" value="ARM-type_fold"/>
</dbReference>
<reference evidence="4" key="3">
    <citation type="submission" date="2018-08" db="EMBL/GenBank/DDBJ databases">
        <authorList>
            <person name="Guldener U."/>
        </authorList>
    </citation>
    <scope>NUCLEOTIDE SEQUENCE</scope>
    <source>
        <strain evidence="4">UB2</strain>
    </source>
</reference>
<feature type="region of interest" description="Disordered" evidence="1">
    <location>
        <begin position="623"/>
        <end position="653"/>
    </location>
</feature>